<gene>
    <name evidence="6" type="ordered locus">Fraau_2509</name>
</gene>
<feature type="modified residue" description="N6-(pyridoxal phosphate)lysine" evidence="2 3">
    <location>
        <position position="42"/>
    </location>
</feature>
<dbReference type="GO" id="GO:0030170">
    <property type="term" value="F:pyridoxal phosphate binding"/>
    <property type="evidence" value="ECO:0007669"/>
    <property type="project" value="UniProtKB-UniRule"/>
</dbReference>
<dbReference type="PANTHER" id="PTHR10146">
    <property type="entry name" value="PROLINE SYNTHETASE CO-TRANSCRIBED BACTERIAL HOMOLOG PROTEIN"/>
    <property type="match status" value="1"/>
</dbReference>
<dbReference type="STRING" id="767434.Fraau_2509"/>
<protein>
    <recommendedName>
        <fullName evidence="2">Pyridoxal phosphate homeostasis protein</fullName>
        <shortName evidence="2">PLP homeostasis protein</shortName>
    </recommendedName>
</protein>
<evidence type="ECO:0000256" key="4">
    <source>
        <dbReference type="RuleBase" id="RU004514"/>
    </source>
</evidence>
<dbReference type="RefSeq" id="WP_014403871.1">
    <property type="nucleotide sequence ID" value="NC_017033.1"/>
</dbReference>
<reference evidence="6" key="1">
    <citation type="submission" date="2012-02" db="EMBL/GenBank/DDBJ databases">
        <title>The complete genome of Frateuria aurantia DSM 6220.</title>
        <authorList>
            <consortium name="US DOE Joint Genome Institute (JGI-PGF)"/>
            <person name="Lucas S."/>
            <person name="Copeland A."/>
            <person name="Lapidus A."/>
            <person name="Glavina del Rio T."/>
            <person name="Dalin E."/>
            <person name="Tice H."/>
            <person name="Bruce D."/>
            <person name="Goodwin L."/>
            <person name="Pitluck S."/>
            <person name="Peters L."/>
            <person name="Ovchinnikova G."/>
            <person name="Teshima H."/>
            <person name="Kyrpides N."/>
            <person name="Mavromatis K."/>
            <person name="Ivanova N."/>
            <person name="Brettin T."/>
            <person name="Detter J.C."/>
            <person name="Han C."/>
            <person name="Larimer F."/>
            <person name="Land M."/>
            <person name="Hauser L."/>
            <person name="Markowitz V."/>
            <person name="Cheng J.-F."/>
            <person name="Hugenholtz P."/>
            <person name="Woyke T."/>
            <person name="Wu D."/>
            <person name="Brambilla E."/>
            <person name="Klenk H.-P."/>
            <person name="Eisen J.A."/>
        </authorList>
    </citation>
    <scope>NUCLEOTIDE SEQUENCE</scope>
    <source>
        <strain evidence="6">DSM 6220</strain>
    </source>
</reference>
<dbReference type="Proteomes" id="UP000005234">
    <property type="component" value="Chromosome"/>
</dbReference>
<dbReference type="PIRSF" id="PIRSF004848">
    <property type="entry name" value="YBL036c_PLPDEIII"/>
    <property type="match status" value="1"/>
</dbReference>
<evidence type="ECO:0000313" key="6">
    <source>
        <dbReference type="EMBL" id="AFC86868.1"/>
    </source>
</evidence>
<dbReference type="eggNOG" id="COG0325">
    <property type="taxonomic scope" value="Bacteria"/>
</dbReference>
<evidence type="ECO:0000256" key="2">
    <source>
        <dbReference type="HAMAP-Rule" id="MF_02087"/>
    </source>
</evidence>
<proteinExistence type="inferred from homology"/>
<dbReference type="CDD" id="cd00635">
    <property type="entry name" value="PLPDE_III_YBL036c_like"/>
    <property type="match status" value="1"/>
</dbReference>
<dbReference type="InterPro" id="IPR029066">
    <property type="entry name" value="PLP-binding_barrel"/>
</dbReference>
<comment type="function">
    <text evidence="2">Pyridoxal 5'-phosphate (PLP)-binding protein, which is involved in PLP homeostasis.</text>
</comment>
<comment type="cofactor">
    <cofactor evidence="3">
        <name>pyridoxal 5'-phosphate</name>
        <dbReference type="ChEBI" id="CHEBI:597326"/>
    </cofactor>
</comment>
<dbReference type="EMBL" id="CP003350">
    <property type="protein sequence ID" value="AFC86868.1"/>
    <property type="molecule type" value="Genomic_DNA"/>
</dbReference>
<dbReference type="Pfam" id="PF01168">
    <property type="entry name" value="Ala_racemase_N"/>
    <property type="match status" value="1"/>
</dbReference>
<sequence>MPEIELGLALQQRWLAVRQALDRACHAAGRLPREVDLLPVSKTFGADHVAAGQALGWTRFGENRVQEIRDKQAVLGAAAPTWVLIGHLQSNKARQAAALIGEWQSLDRLELAQRMDGYLQQARRSIDVLVQVHTAAEAQKHGVPAEQLETLLRGLSRLPALRVQGLMTVATQTDDLAEIRRCFATLRQAREQAQQQLGQPLPRLSMGMSGDFTQAIAEGSTEVRIGSALFGPRPPLHA</sequence>
<comment type="similarity">
    <text evidence="2 4">Belongs to the pyridoxal phosphate-binding protein YggS/PROSC family.</text>
</comment>
<feature type="domain" description="Alanine racemase N-terminal" evidence="5">
    <location>
        <begin position="31"/>
        <end position="234"/>
    </location>
</feature>
<dbReference type="PANTHER" id="PTHR10146:SF14">
    <property type="entry name" value="PYRIDOXAL PHOSPHATE HOMEOSTASIS PROTEIN"/>
    <property type="match status" value="1"/>
</dbReference>
<dbReference type="InterPro" id="IPR001608">
    <property type="entry name" value="Ala_racemase_N"/>
</dbReference>
<organism evidence="6 7">
    <name type="scientific">Frateuria aurantia (strain ATCC 33424 / DSM 6220 / KCTC 2777 / LMG 1558 / NBRC 3245 / NCIMB 13370)</name>
    <name type="common">Acetobacter aurantius</name>
    <dbReference type="NCBI Taxonomy" id="767434"/>
    <lineage>
        <taxon>Bacteria</taxon>
        <taxon>Pseudomonadati</taxon>
        <taxon>Pseudomonadota</taxon>
        <taxon>Gammaproteobacteria</taxon>
        <taxon>Lysobacterales</taxon>
        <taxon>Rhodanobacteraceae</taxon>
        <taxon>Frateuria</taxon>
    </lineage>
</organism>
<evidence type="ECO:0000256" key="3">
    <source>
        <dbReference type="PIRSR" id="PIRSR004848-1"/>
    </source>
</evidence>
<dbReference type="NCBIfam" id="TIGR00044">
    <property type="entry name" value="YggS family pyridoxal phosphate-dependent enzyme"/>
    <property type="match status" value="1"/>
</dbReference>
<keyword evidence="1 2" id="KW-0663">Pyridoxal phosphate</keyword>
<accession>H8L6Q2</accession>
<dbReference type="InterPro" id="IPR011078">
    <property type="entry name" value="PyrdxlP_homeostasis"/>
</dbReference>
<dbReference type="AlphaFoldDB" id="H8L6Q2"/>
<keyword evidence="7" id="KW-1185">Reference proteome</keyword>
<dbReference type="OrthoDB" id="9804072at2"/>
<name>H8L6Q2_FRAAD</name>
<evidence type="ECO:0000313" key="7">
    <source>
        <dbReference type="Proteomes" id="UP000005234"/>
    </source>
</evidence>
<evidence type="ECO:0000256" key="1">
    <source>
        <dbReference type="ARBA" id="ARBA00022898"/>
    </source>
</evidence>
<dbReference type="KEGG" id="fau:Fraau_2509"/>
<dbReference type="HAMAP" id="MF_02087">
    <property type="entry name" value="PLP_homeostasis"/>
    <property type="match status" value="1"/>
</dbReference>
<dbReference type="Gene3D" id="3.20.20.10">
    <property type="entry name" value="Alanine racemase"/>
    <property type="match status" value="1"/>
</dbReference>
<dbReference type="HOGENOM" id="CLU_059988_1_0_6"/>
<evidence type="ECO:0000259" key="5">
    <source>
        <dbReference type="Pfam" id="PF01168"/>
    </source>
</evidence>
<dbReference type="SUPFAM" id="SSF51419">
    <property type="entry name" value="PLP-binding barrel"/>
    <property type="match status" value="1"/>
</dbReference>